<feature type="transmembrane region" description="Helical" evidence="1">
    <location>
        <begin position="6"/>
        <end position="26"/>
    </location>
</feature>
<keyword evidence="1" id="KW-0472">Membrane</keyword>
<keyword evidence="1" id="KW-0812">Transmembrane</keyword>
<dbReference type="STRING" id="1111676.MHC_03165"/>
<dbReference type="KEGG" id="mhe:MHC_03165"/>
<evidence type="ECO:0000313" key="3">
    <source>
        <dbReference type="Proteomes" id="UP000009135"/>
    </source>
</evidence>
<reference evidence="2 3" key="1">
    <citation type="journal article" date="2012" name="J. Bacteriol.">
        <title>Complete genome sequence of Mycoplasma haemocanis strain Illinois.</title>
        <authorList>
            <person name="do Nascimento N.C."/>
            <person name="Guimaraes A.M."/>
            <person name="Santos A.P."/>
            <person name="Sanmiguel P.J."/>
            <person name="Messick J.B."/>
        </authorList>
    </citation>
    <scope>NUCLEOTIDE SEQUENCE [LARGE SCALE GENOMIC DNA]</scope>
    <source>
        <strain evidence="2 3">Illinois</strain>
    </source>
</reference>
<dbReference type="OrthoDB" id="9828399at2"/>
<keyword evidence="3" id="KW-1185">Reference proteome</keyword>
<accession>H6N771</accession>
<sequence>MNGSLALKGALGIGGIGTIATGGYLINKNYGSGQKTLRTLLKDVSLINDKNSHHWKAIFEEHKRDQDFINELKLKKSDLSSNSKNDEAAPIISAWCKEKLNLPTSVQKREQILDQIKKWCVTQPNTIREKLDSLGKSVISDWKAKYDTIKNNDLYQEIKTLADTFNNESDKEKGGPALNKWCSDNLAKNTWEDGASGIFEKAKIRCVGN</sequence>
<proteinExistence type="predicted"/>
<evidence type="ECO:0000313" key="2">
    <source>
        <dbReference type="EMBL" id="AEW45493.1"/>
    </source>
</evidence>
<name>H6N771_MYCHN</name>
<dbReference type="HOGENOM" id="CLU_109325_0_0_14"/>
<dbReference type="EMBL" id="CP003199">
    <property type="protein sequence ID" value="AEW45493.1"/>
    <property type="molecule type" value="Genomic_DNA"/>
</dbReference>
<keyword evidence="1" id="KW-1133">Transmembrane helix</keyword>
<protein>
    <submittedName>
        <fullName evidence="2">Uncharacterized protein</fullName>
    </submittedName>
</protein>
<dbReference type="Proteomes" id="UP000009135">
    <property type="component" value="Chromosome"/>
</dbReference>
<organism evidence="2 3">
    <name type="scientific">Mycoplasma haemocanis (strain Illinois)</name>
    <dbReference type="NCBI Taxonomy" id="1111676"/>
    <lineage>
        <taxon>Bacteria</taxon>
        <taxon>Bacillati</taxon>
        <taxon>Mycoplasmatota</taxon>
        <taxon>Mollicutes</taxon>
        <taxon>Mycoplasmataceae</taxon>
        <taxon>Mycoplasma</taxon>
    </lineage>
</organism>
<dbReference type="AlphaFoldDB" id="H6N771"/>
<evidence type="ECO:0000256" key="1">
    <source>
        <dbReference type="SAM" id="Phobius"/>
    </source>
</evidence>
<gene>
    <name evidence="2" type="ordered locus">MHC_03165</name>
</gene>